<dbReference type="EMBL" id="CP008947">
    <property type="protein sequence ID" value="AII03808.1"/>
    <property type="molecule type" value="Genomic_DNA"/>
</dbReference>
<dbReference type="Pfam" id="PF02080">
    <property type="entry name" value="TrkA_C"/>
    <property type="match status" value="1"/>
</dbReference>
<feature type="transmembrane region" description="Helical" evidence="2">
    <location>
        <begin position="25"/>
        <end position="51"/>
    </location>
</feature>
<evidence type="ECO:0000256" key="2">
    <source>
        <dbReference type="SAM" id="Phobius"/>
    </source>
</evidence>
<name>A0A076EFE8_RHOOP</name>
<dbReference type="InterPro" id="IPR013099">
    <property type="entry name" value="K_chnl_dom"/>
</dbReference>
<dbReference type="eggNOG" id="COG0490">
    <property type="taxonomic scope" value="Bacteria"/>
</dbReference>
<dbReference type="InterPro" id="IPR050721">
    <property type="entry name" value="Trk_Ktr_HKT_K-transport"/>
</dbReference>
<dbReference type="SUPFAM" id="SSF116726">
    <property type="entry name" value="TrkA C-terminal domain-like"/>
    <property type="match status" value="1"/>
</dbReference>
<dbReference type="GO" id="GO:0008324">
    <property type="term" value="F:monoatomic cation transmembrane transporter activity"/>
    <property type="evidence" value="ECO:0007669"/>
    <property type="project" value="InterPro"/>
</dbReference>
<evidence type="ECO:0000259" key="4">
    <source>
        <dbReference type="PROSITE" id="PS51202"/>
    </source>
</evidence>
<keyword evidence="5" id="KW-0407">Ion channel</keyword>
<evidence type="ECO:0000313" key="6">
    <source>
        <dbReference type="Proteomes" id="UP000028488"/>
    </source>
</evidence>
<dbReference type="Gene3D" id="3.40.50.720">
    <property type="entry name" value="NAD(P)-binding Rossmann-like Domain"/>
    <property type="match status" value="1"/>
</dbReference>
<feature type="transmembrane region" description="Helical" evidence="2">
    <location>
        <begin position="71"/>
        <end position="99"/>
    </location>
</feature>
<dbReference type="InterPro" id="IPR003148">
    <property type="entry name" value="RCK_N"/>
</dbReference>
<dbReference type="InterPro" id="IPR036291">
    <property type="entry name" value="NAD(P)-bd_dom_sf"/>
</dbReference>
<feature type="domain" description="RCK N-terminal" evidence="3">
    <location>
        <begin position="120"/>
        <end position="234"/>
    </location>
</feature>
<evidence type="ECO:0000256" key="1">
    <source>
        <dbReference type="ARBA" id="ARBA00004651"/>
    </source>
</evidence>
<dbReference type="PANTHER" id="PTHR43833">
    <property type="entry name" value="POTASSIUM CHANNEL PROTEIN 2-RELATED-RELATED"/>
    <property type="match status" value="1"/>
</dbReference>
<protein>
    <submittedName>
        <fullName evidence="5">Potassium channel protein</fullName>
    </submittedName>
</protein>
<dbReference type="Pfam" id="PF02254">
    <property type="entry name" value="TrkA_N"/>
    <property type="match status" value="1"/>
</dbReference>
<dbReference type="Proteomes" id="UP000028488">
    <property type="component" value="Chromosome"/>
</dbReference>
<sequence length="349" mass="37166">MRVAPDGEPAVRTVMSPLLRIGRALGAFGFVVVAGTLGYVVLGFGILDALYQTVTTISTVGFREVHPFDAVGQWFTILLILAGAGTALYTFGVILEALIEGHLRQHMERRRMDRHISRMTGHAIICGVGRVGRAGVQYLATLGMPVVVVDRDPQRLAGLDVPTVVGDVTDDQVLEAAGIGRAHALITALDTDADNVYVTLSSRALRPDLIIIARARNDGSTSKLIRAGANRVVNPQLIGGRRMGAFALQPHVAEFLDVVMHDETLDYRIEEVEVPAGSPLAGRTLAEADLAAATGSLLMALRSPTGQFVANPPPERRLDPGTIVIALGTAPQLDALRREVKQSEGIGSP</sequence>
<organism evidence="5 6">
    <name type="scientific">Rhodococcus opacus</name>
    <name type="common">Nocardia opaca</name>
    <dbReference type="NCBI Taxonomy" id="37919"/>
    <lineage>
        <taxon>Bacteria</taxon>
        <taxon>Bacillati</taxon>
        <taxon>Actinomycetota</taxon>
        <taxon>Actinomycetes</taxon>
        <taxon>Mycobacteriales</taxon>
        <taxon>Nocardiaceae</taxon>
        <taxon>Rhodococcus</taxon>
    </lineage>
</organism>
<evidence type="ECO:0000313" key="5">
    <source>
        <dbReference type="EMBL" id="AII03808.1"/>
    </source>
</evidence>
<dbReference type="SUPFAM" id="SSF81324">
    <property type="entry name" value="Voltage-gated potassium channels"/>
    <property type="match status" value="1"/>
</dbReference>
<feature type="domain" description="RCK C-terminal" evidence="4">
    <location>
        <begin position="257"/>
        <end position="342"/>
    </location>
</feature>
<dbReference type="PANTHER" id="PTHR43833:SF9">
    <property type="entry name" value="POTASSIUM CHANNEL PROTEIN YUGO-RELATED"/>
    <property type="match status" value="1"/>
</dbReference>
<keyword evidence="2" id="KW-1133">Transmembrane helix</keyword>
<dbReference type="InterPro" id="IPR036721">
    <property type="entry name" value="RCK_C_sf"/>
</dbReference>
<evidence type="ECO:0000259" key="3">
    <source>
        <dbReference type="PROSITE" id="PS51201"/>
    </source>
</evidence>
<keyword evidence="5" id="KW-0813">Transport</keyword>
<dbReference type="PROSITE" id="PS51202">
    <property type="entry name" value="RCK_C"/>
    <property type="match status" value="1"/>
</dbReference>
<dbReference type="Gene3D" id="3.30.70.1450">
    <property type="entry name" value="Regulator of K+ conductance, C-terminal domain"/>
    <property type="match status" value="1"/>
</dbReference>
<dbReference type="eggNOG" id="COG1226">
    <property type="taxonomic scope" value="Bacteria"/>
</dbReference>
<comment type="subcellular location">
    <subcellularLocation>
        <location evidence="1">Cell membrane</location>
        <topology evidence="1">Multi-pass membrane protein</topology>
    </subcellularLocation>
</comment>
<keyword evidence="5" id="KW-0406">Ion transport</keyword>
<dbReference type="Gene3D" id="1.10.287.70">
    <property type="match status" value="1"/>
</dbReference>
<accession>A0A076EFE8</accession>
<dbReference type="InterPro" id="IPR006037">
    <property type="entry name" value="RCK_C"/>
</dbReference>
<keyword evidence="2" id="KW-0812">Transmembrane</keyword>
<reference evidence="5 6" key="1">
    <citation type="submission" date="2014-07" db="EMBL/GenBank/DDBJ databases">
        <title>Genome Sequence of Rhodococcus opacus Strain R7, a Biodegrader of Mono- and Polycyclic Aromatic Hydrocarbons.</title>
        <authorList>
            <person name="Di Gennaro P."/>
            <person name="Zampolli J."/>
            <person name="Presti I."/>
            <person name="Cappelletti M."/>
            <person name="D'Ursi P."/>
            <person name="Orro A."/>
            <person name="Mezzelani A."/>
            <person name="Milanesi L."/>
        </authorList>
    </citation>
    <scope>NUCLEOTIDE SEQUENCE [LARGE SCALE GENOMIC DNA]</scope>
    <source>
        <strain evidence="5 6">R7</strain>
    </source>
</reference>
<dbReference type="PROSITE" id="PS51201">
    <property type="entry name" value="RCK_N"/>
    <property type="match status" value="1"/>
</dbReference>
<dbReference type="Pfam" id="PF07885">
    <property type="entry name" value="Ion_trans_2"/>
    <property type="match status" value="1"/>
</dbReference>
<dbReference type="AlphaFoldDB" id="A0A076EFE8"/>
<dbReference type="GO" id="GO:0005886">
    <property type="term" value="C:plasma membrane"/>
    <property type="evidence" value="ECO:0007669"/>
    <property type="project" value="UniProtKB-SubCell"/>
</dbReference>
<dbReference type="GO" id="GO:0006813">
    <property type="term" value="P:potassium ion transport"/>
    <property type="evidence" value="ECO:0007669"/>
    <property type="project" value="InterPro"/>
</dbReference>
<dbReference type="SUPFAM" id="SSF51735">
    <property type="entry name" value="NAD(P)-binding Rossmann-fold domains"/>
    <property type="match status" value="1"/>
</dbReference>
<keyword evidence="2" id="KW-0472">Membrane</keyword>
<gene>
    <name evidence="5" type="ORF">EP51_03950</name>
</gene>
<proteinExistence type="predicted"/>